<proteinExistence type="predicted"/>
<dbReference type="Proteomes" id="UP000431913">
    <property type="component" value="Unassembled WGS sequence"/>
</dbReference>
<dbReference type="Gene3D" id="3.20.20.210">
    <property type="match status" value="1"/>
</dbReference>
<feature type="domain" description="Uroporphyrinogen decarboxylase (URO-D)" evidence="1">
    <location>
        <begin position="5"/>
        <end position="77"/>
    </location>
</feature>
<evidence type="ECO:0000259" key="1">
    <source>
        <dbReference type="Pfam" id="PF01208"/>
    </source>
</evidence>
<sequence length="83" mass="9512">MSIPRVREIIGDDICLIGNVNCGLLQTGTDEECCADVLRALNEGMAKQRGYIFSTSNCVYTGMPLRRYEMMLKIWREKGRYPF</sequence>
<dbReference type="EMBL" id="VUNJ01000022">
    <property type="protein sequence ID" value="MST93220.1"/>
    <property type="molecule type" value="Genomic_DNA"/>
</dbReference>
<dbReference type="InterPro" id="IPR038071">
    <property type="entry name" value="UROD/MetE-like_sf"/>
</dbReference>
<reference evidence="2 3" key="1">
    <citation type="submission" date="2019-08" db="EMBL/GenBank/DDBJ databases">
        <title>In-depth cultivation of the pig gut microbiome towards novel bacterial diversity and tailored functional studies.</title>
        <authorList>
            <person name="Wylensek D."/>
            <person name="Hitch T.C.A."/>
            <person name="Clavel T."/>
        </authorList>
    </citation>
    <scope>NUCLEOTIDE SEQUENCE [LARGE SCALE GENOMIC DNA]</scope>
    <source>
        <strain evidence="2 3">WCA3-601-WT-6J</strain>
    </source>
</reference>
<dbReference type="Pfam" id="PF01208">
    <property type="entry name" value="URO-D"/>
    <property type="match status" value="1"/>
</dbReference>
<dbReference type="AlphaFoldDB" id="A0A6I2UCT2"/>
<dbReference type="SUPFAM" id="SSF51726">
    <property type="entry name" value="UROD/MetE-like"/>
    <property type="match status" value="1"/>
</dbReference>
<dbReference type="GO" id="GO:0004853">
    <property type="term" value="F:uroporphyrinogen decarboxylase activity"/>
    <property type="evidence" value="ECO:0007669"/>
    <property type="project" value="InterPro"/>
</dbReference>
<accession>A0A6I2UCT2</accession>
<organism evidence="2 3">
    <name type="scientific">Ruthenibacterium lactatiformans</name>
    <dbReference type="NCBI Taxonomy" id="1550024"/>
    <lineage>
        <taxon>Bacteria</taxon>
        <taxon>Bacillati</taxon>
        <taxon>Bacillota</taxon>
        <taxon>Clostridia</taxon>
        <taxon>Eubacteriales</taxon>
        <taxon>Oscillospiraceae</taxon>
        <taxon>Ruthenibacterium</taxon>
    </lineage>
</organism>
<name>A0A6I2UCT2_9FIRM</name>
<evidence type="ECO:0000313" key="3">
    <source>
        <dbReference type="Proteomes" id="UP000431913"/>
    </source>
</evidence>
<dbReference type="InterPro" id="IPR000257">
    <property type="entry name" value="Uroporphyrinogen_deCOase"/>
</dbReference>
<evidence type="ECO:0000313" key="2">
    <source>
        <dbReference type="EMBL" id="MST93220.1"/>
    </source>
</evidence>
<gene>
    <name evidence="2" type="ORF">FYJ76_14995</name>
</gene>
<protein>
    <recommendedName>
        <fullName evidence="1">Uroporphyrinogen decarboxylase (URO-D) domain-containing protein</fullName>
    </recommendedName>
</protein>
<dbReference type="GO" id="GO:0006779">
    <property type="term" value="P:porphyrin-containing compound biosynthetic process"/>
    <property type="evidence" value="ECO:0007669"/>
    <property type="project" value="InterPro"/>
</dbReference>
<comment type="caution">
    <text evidence="2">The sequence shown here is derived from an EMBL/GenBank/DDBJ whole genome shotgun (WGS) entry which is preliminary data.</text>
</comment>